<feature type="domain" description="PID" evidence="1">
    <location>
        <begin position="32"/>
        <end position="132"/>
    </location>
</feature>
<dbReference type="PaxDb" id="121845-A0A3Q0JD61"/>
<dbReference type="Proteomes" id="UP000079169">
    <property type="component" value="Unplaced"/>
</dbReference>
<dbReference type="STRING" id="121845.A0A3Q0JD61"/>
<dbReference type="Gene3D" id="2.30.29.30">
    <property type="entry name" value="Pleckstrin-homology domain (PH domain)/Phosphotyrosine-binding domain (PTB)"/>
    <property type="match status" value="1"/>
</dbReference>
<dbReference type="InterPro" id="IPR051133">
    <property type="entry name" value="Adapter_Engulfment-Domain"/>
</dbReference>
<dbReference type="GeneID" id="113471473"/>
<protein>
    <submittedName>
        <fullName evidence="3">Low density lipoprotein receptor adapter protein 1-A-like</fullName>
    </submittedName>
</protein>
<dbReference type="PANTHER" id="PTHR11232:SF57">
    <property type="entry name" value="RE46159P"/>
    <property type="match status" value="1"/>
</dbReference>
<evidence type="ECO:0000259" key="1">
    <source>
        <dbReference type="PROSITE" id="PS01179"/>
    </source>
</evidence>
<dbReference type="PROSITE" id="PS01179">
    <property type="entry name" value="PID"/>
    <property type="match status" value="1"/>
</dbReference>
<dbReference type="KEGG" id="dci:113471473"/>
<dbReference type="RefSeq" id="XP_026686452.1">
    <property type="nucleotide sequence ID" value="XM_026830651.1"/>
</dbReference>
<dbReference type="SUPFAM" id="SSF50729">
    <property type="entry name" value="PH domain-like"/>
    <property type="match status" value="1"/>
</dbReference>
<keyword evidence="2" id="KW-1185">Reference proteome</keyword>
<gene>
    <name evidence="3" type="primary">LOC113471473</name>
</gene>
<reference evidence="3" key="1">
    <citation type="submission" date="2025-08" db="UniProtKB">
        <authorList>
            <consortium name="RefSeq"/>
        </authorList>
    </citation>
    <scope>IDENTIFICATION</scope>
</reference>
<dbReference type="PANTHER" id="PTHR11232">
    <property type="entry name" value="PHOSPHOTYROSINE INTERACTION DOMAIN-CONTAINING FAMILY MEMBER"/>
    <property type="match status" value="1"/>
</dbReference>
<accession>A0A3Q0JD61</accession>
<evidence type="ECO:0000313" key="3">
    <source>
        <dbReference type="RefSeq" id="XP_026686452.1"/>
    </source>
</evidence>
<name>A0A3Q0JD61_DIACI</name>
<dbReference type="InterPro" id="IPR006020">
    <property type="entry name" value="PTB/PI_dom"/>
</dbReference>
<dbReference type="InterPro" id="IPR011993">
    <property type="entry name" value="PH-like_dom_sf"/>
</dbReference>
<organism evidence="2 3">
    <name type="scientific">Diaphorina citri</name>
    <name type="common">Asian citrus psyllid</name>
    <dbReference type="NCBI Taxonomy" id="121845"/>
    <lineage>
        <taxon>Eukaryota</taxon>
        <taxon>Metazoa</taxon>
        <taxon>Ecdysozoa</taxon>
        <taxon>Arthropoda</taxon>
        <taxon>Hexapoda</taxon>
        <taxon>Insecta</taxon>
        <taxon>Pterygota</taxon>
        <taxon>Neoptera</taxon>
        <taxon>Paraneoptera</taxon>
        <taxon>Hemiptera</taxon>
        <taxon>Sternorrhyncha</taxon>
        <taxon>Psylloidea</taxon>
        <taxon>Psyllidae</taxon>
        <taxon>Diaphorininae</taxon>
        <taxon>Diaphorina</taxon>
    </lineage>
</organism>
<evidence type="ECO:0000313" key="2">
    <source>
        <dbReference type="Proteomes" id="UP000079169"/>
    </source>
</evidence>
<dbReference type="Pfam" id="PF00640">
    <property type="entry name" value="PID"/>
    <property type="match status" value="1"/>
</dbReference>
<dbReference type="AlphaFoldDB" id="A0A3Q0JD61"/>
<sequence length="141" mass="15895">MAFFKSIFPKGFRRKHEKLESRSLCHDEEEHEFQVRYLGERPISESNSKKSTAQAVSHLVQTAKHDKEKSKKVTLVINTSAIRINETSSYCLIDIPLGHVSYCSADAKFSDVFAFVSVSATGDLKCLAFLCESKKQVECLC</sequence>
<proteinExistence type="predicted"/>